<organism evidence="1">
    <name type="scientific">Desulfofervidus auxilii</name>
    <dbReference type="NCBI Taxonomy" id="1621989"/>
    <lineage>
        <taxon>Bacteria</taxon>
        <taxon>Pseudomonadati</taxon>
        <taxon>Thermodesulfobacteriota</taxon>
        <taxon>Candidatus Desulfofervidia</taxon>
        <taxon>Candidatus Desulfofervidales</taxon>
        <taxon>Candidatus Desulfofervidaceae</taxon>
        <taxon>Candidatus Desulfofervidus</taxon>
    </lineage>
</organism>
<evidence type="ECO:0000313" key="1">
    <source>
        <dbReference type="EMBL" id="HEC67716.1"/>
    </source>
</evidence>
<dbReference type="Proteomes" id="UP000885738">
    <property type="component" value="Unassembled WGS sequence"/>
</dbReference>
<proteinExistence type="predicted"/>
<dbReference type="AlphaFoldDB" id="A0A7C2AL11"/>
<reference evidence="1" key="1">
    <citation type="journal article" date="2020" name="mSystems">
        <title>Genome- and Community-Level Interaction Insights into Carbon Utilization and Element Cycling Functions of Hydrothermarchaeota in Hydrothermal Sediment.</title>
        <authorList>
            <person name="Zhou Z."/>
            <person name="Liu Y."/>
            <person name="Xu W."/>
            <person name="Pan J."/>
            <person name="Luo Z.H."/>
            <person name="Li M."/>
        </authorList>
    </citation>
    <scope>NUCLEOTIDE SEQUENCE [LARGE SCALE GENOMIC DNA]</scope>
    <source>
        <strain evidence="1">HyVt-389</strain>
    </source>
</reference>
<comment type="caution">
    <text evidence="1">The sequence shown here is derived from an EMBL/GenBank/DDBJ whole genome shotgun (WGS) entry which is preliminary data.</text>
</comment>
<sequence>MRQVNSFDENIRQINVLLVALSSHEIENIKTALKELGWNFRLISAKEENTIIQQLLNGEYGLFFINAEYLKKHPKVEKTIFYLPMKKRREQLFILIDEDVKTLDNFSAFKKNVNAVVNTKDLPYLSQLLSQIVNSNRTLYRGFQKMIKELEII</sequence>
<protein>
    <submittedName>
        <fullName evidence="1">Uncharacterized protein</fullName>
    </submittedName>
</protein>
<gene>
    <name evidence="1" type="ORF">ENI35_02725</name>
</gene>
<name>A0A7C2AL11_DESA2</name>
<accession>A0A7C2AL11</accession>
<dbReference type="EMBL" id="DRIH01000087">
    <property type="protein sequence ID" value="HEC67716.1"/>
    <property type="molecule type" value="Genomic_DNA"/>
</dbReference>